<reference evidence="7 8" key="1">
    <citation type="submission" date="2020-05" db="EMBL/GenBank/DDBJ databases">
        <title>Azospirillum oleiclasticum sp. nov, a nitrogen-fixing and heavy crude oil-emulsifying bacterium isolated from the crude oil of Yumen Oilfield.</title>
        <authorList>
            <person name="Wu D."/>
            <person name="Cai M."/>
            <person name="Zhang X."/>
        </authorList>
    </citation>
    <scope>NUCLEOTIDE SEQUENCE [LARGE SCALE GENOMIC DNA]</scope>
    <source>
        <strain evidence="7 8">ROY-1-1-2</strain>
    </source>
</reference>
<feature type="transmembrane region" description="Helical" evidence="5">
    <location>
        <begin position="238"/>
        <end position="254"/>
    </location>
</feature>
<name>A0ABX2TL50_9PROT</name>
<evidence type="ECO:0000256" key="4">
    <source>
        <dbReference type="ARBA" id="ARBA00023136"/>
    </source>
</evidence>
<organism evidence="7 8">
    <name type="scientific">Azospirillum oleiclasticum</name>
    <dbReference type="NCBI Taxonomy" id="2735135"/>
    <lineage>
        <taxon>Bacteria</taxon>
        <taxon>Pseudomonadati</taxon>
        <taxon>Pseudomonadota</taxon>
        <taxon>Alphaproteobacteria</taxon>
        <taxon>Rhodospirillales</taxon>
        <taxon>Azospirillaceae</taxon>
        <taxon>Azospirillum</taxon>
    </lineage>
</organism>
<keyword evidence="4 5" id="KW-0472">Membrane</keyword>
<feature type="transmembrane region" description="Helical" evidence="5">
    <location>
        <begin position="29"/>
        <end position="52"/>
    </location>
</feature>
<comment type="caution">
    <text evidence="7">The sequence shown here is derived from an EMBL/GenBank/DDBJ whole genome shotgun (WGS) entry which is preliminary data.</text>
</comment>
<gene>
    <name evidence="7" type="ORF">HND93_29650</name>
</gene>
<evidence type="ECO:0000256" key="2">
    <source>
        <dbReference type="ARBA" id="ARBA00022692"/>
    </source>
</evidence>
<dbReference type="PANTHER" id="PTHR37422">
    <property type="entry name" value="TEICHURONIC ACID BIOSYNTHESIS PROTEIN TUAE"/>
    <property type="match status" value="1"/>
</dbReference>
<feature type="transmembrane region" description="Helical" evidence="5">
    <location>
        <begin position="64"/>
        <end position="80"/>
    </location>
</feature>
<keyword evidence="7" id="KW-0436">Ligase</keyword>
<keyword evidence="8" id="KW-1185">Reference proteome</keyword>
<feature type="transmembrane region" description="Helical" evidence="5">
    <location>
        <begin position="409"/>
        <end position="427"/>
    </location>
</feature>
<sequence length="463" mass="49435">MTMTASTLLFRLLLALVVLAPVPFAAQRPWAWSLMGVTIGLLLLLWGALVLTGRARAAMPMSRLWFPAVPFLLVLCWAVLQTTGLVPAGWQHPLWGEAARALNAMNGSMVGSISLDPSMTVTAVLRLATYGGVFWLAVQLGRERARAREALVTLATAGIAYAVYGLAVRFGGWEYILWYPKWAYHGDVTATFVNRNAYGAYAGIGLLCCVALFVHGLRPTGTGDRRAFDLAEALLVRALPYLAGGLVIGTALLLSHSRGAFLATGVSLLVLIVALVKGRILRPGAAFPAVVALLVVGLSSVIISGDGTVDRLWRMNIDQEGRPDLMRQTLVAIGDAPWTGYGLGAFLPAFRLYRDSTLADTVVYDFAHNVHLELAMDLGLPGALVFYAAIIAVAAVCAAGLVRRRRDQIHPAVALAAMTLLGLHGLVDFSAQMPAIGATLALLLGIGYAQSWNTAEHGRSADW</sequence>
<keyword evidence="2 5" id="KW-0812">Transmembrane</keyword>
<evidence type="ECO:0000313" key="7">
    <source>
        <dbReference type="EMBL" id="NYZ23887.1"/>
    </source>
</evidence>
<evidence type="ECO:0000256" key="5">
    <source>
        <dbReference type="SAM" id="Phobius"/>
    </source>
</evidence>
<dbReference type="InterPro" id="IPR051533">
    <property type="entry name" value="WaaL-like"/>
</dbReference>
<feature type="transmembrane region" description="Helical" evidence="5">
    <location>
        <begin position="198"/>
        <end position="217"/>
    </location>
</feature>
<feature type="transmembrane region" description="Helical" evidence="5">
    <location>
        <begin position="433"/>
        <end position="449"/>
    </location>
</feature>
<dbReference type="EMBL" id="JABFDB010000032">
    <property type="protein sequence ID" value="NYZ23887.1"/>
    <property type="molecule type" value="Genomic_DNA"/>
</dbReference>
<feature type="domain" description="O-antigen ligase-related" evidence="6">
    <location>
        <begin position="246"/>
        <end position="387"/>
    </location>
</feature>
<feature type="transmembrane region" description="Helical" evidence="5">
    <location>
        <begin position="285"/>
        <end position="305"/>
    </location>
</feature>
<dbReference type="GO" id="GO:0016874">
    <property type="term" value="F:ligase activity"/>
    <property type="evidence" value="ECO:0007669"/>
    <property type="project" value="UniProtKB-KW"/>
</dbReference>
<dbReference type="Proteomes" id="UP000584642">
    <property type="component" value="Unassembled WGS sequence"/>
</dbReference>
<accession>A0ABX2TL50</accession>
<feature type="transmembrane region" description="Helical" evidence="5">
    <location>
        <begin position="260"/>
        <end position="278"/>
    </location>
</feature>
<evidence type="ECO:0000313" key="8">
    <source>
        <dbReference type="Proteomes" id="UP000584642"/>
    </source>
</evidence>
<evidence type="ECO:0000259" key="6">
    <source>
        <dbReference type="Pfam" id="PF04932"/>
    </source>
</evidence>
<comment type="subcellular location">
    <subcellularLocation>
        <location evidence="1">Membrane</location>
        <topology evidence="1">Multi-pass membrane protein</topology>
    </subcellularLocation>
</comment>
<dbReference type="PANTHER" id="PTHR37422:SF23">
    <property type="entry name" value="TEICHURONIC ACID BIOSYNTHESIS PROTEIN TUAE"/>
    <property type="match status" value="1"/>
</dbReference>
<keyword evidence="3 5" id="KW-1133">Transmembrane helix</keyword>
<protein>
    <submittedName>
        <fullName evidence="7">O-antigen ligase family protein</fullName>
    </submittedName>
</protein>
<proteinExistence type="predicted"/>
<evidence type="ECO:0000256" key="3">
    <source>
        <dbReference type="ARBA" id="ARBA00022989"/>
    </source>
</evidence>
<feature type="transmembrane region" description="Helical" evidence="5">
    <location>
        <begin position="384"/>
        <end position="402"/>
    </location>
</feature>
<feature type="transmembrane region" description="Helical" evidence="5">
    <location>
        <begin position="150"/>
        <end position="178"/>
    </location>
</feature>
<evidence type="ECO:0000256" key="1">
    <source>
        <dbReference type="ARBA" id="ARBA00004141"/>
    </source>
</evidence>
<dbReference type="Pfam" id="PF04932">
    <property type="entry name" value="Wzy_C"/>
    <property type="match status" value="1"/>
</dbReference>
<dbReference type="InterPro" id="IPR007016">
    <property type="entry name" value="O-antigen_ligase-rel_domated"/>
</dbReference>
<feature type="transmembrane region" description="Helical" evidence="5">
    <location>
        <begin position="119"/>
        <end position="138"/>
    </location>
</feature>